<keyword evidence="2" id="KW-0812">Transmembrane</keyword>
<feature type="transmembrane region" description="Helical" evidence="2">
    <location>
        <begin position="12"/>
        <end position="34"/>
    </location>
</feature>
<organism evidence="4 5">
    <name type="scientific">Candidatus Woesebacteria bacterium GW2011_GWB1_39_10b</name>
    <dbReference type="NCBI Taxonomy" id="1618573"/>
    <lineage>
        <taxon>Bacteria</taxon>
        <taxon>Candidatus Woeseibacteriota</taxon>
    </lineage>
</organism>
<comment type="caution">
    <text evidence="4">The sequence shown here is derived from an EMBL/GenBank/DDBJ whole genome shotgun (WGS) entry which is preliminary data.</text>
</comment>
<evidence type="ECO:0000256" key="1">
    <source>
        <dbReference type="SAM" id="Coils"/>
    </source>
</evidence>
<dbReference type="Proteomes" id="UP000034932">
    <property type="component" value="Unassembled WGS sequence"/>
</dbReference>
<evidence type="ECO:0000256" key="2">
    <source>
        <dbReference type="SAM" id="Phobius"/>
    </source>
</evidence>
<sequence>MKIIEWVKKNKLATILIVIVIYFLYRTFFGVNLLSLSGPTRQYKSGGTIGISPEGSFGAPSAGISLPSLSPNYQQDYTPQPDVKDRLVIQESNISLLVKDVVNVRNKILEYANSNGGYMVSSSTSSPEEAPYATVTIRVPSGKLQEALDYFHALSVKVVSENLVGRDVTDQYVDIDKRIATYEKTKAKYEEILDRATTITDITNLTREIISIQTQIDSLKGQQDALEKNAELAKLTIYLSTDEIALPYAPSETFRPGVIFKLAVRSLVGFARNLATLAIWIGVYAVIWVPALAIYIFVRNWLKKRRSESKTTTT</sequence>
<proteinExistence type="predicted"/>
<dbReference type="InterPro" id="IPR025645">
    <property type="entry name" value="DUF4349"/>
</dbReference>
<evidence type="ECO:0000313" key="5">
    <source>
        <dbReference type="Proteomes" id="UP000034932"/>
    </source>
</evidence>
<protein>
    <recommendedName>
        <fullName evidence="3">DUF4349 domain-containing protein</fullName>
    </recommendedName>
</protein>
<keyword evidence="2" id="KW-1133">Transmembrane helix</keyword>
<gene>
    <name evidence="4" type="ORF">UT19_C0013G0021</name>
</gene>
<dbReference type="AlphaFoldDB" id="A0A0G0LQL9"/>
<dbReference type="STRING" id="1618573.UT19_C0013G0021"/>
<keyword evidence="2" id="KW-0472">Membrane</keyword>
<feature type="transmembrane region" description="Helical" evidence="2">
    <location>
        <begin position="277"/>
        <end position="298"/>
    </location>
</feature>
<dbReference type="EMBL" id="LBVW01000013">
    <property type="protein sequence ID" value="KKQ93357.1"/>
    <property type="molecule type" value="Genomic_DNA"/>
</dbReference>
<feature type="coiled-coil region" evidence="1">
    <location>
        <begin position="202"/>
        <end position="236"/>
    </location>
</feature>
<dbReference type="Pfam" id="PF14257">
    <property type="entry name" value="DUF4349"/>
    <property type="match status" value="1"/>
</dbReference>
<keyword evidence="1" id="KW-0175">Coiled coil</keyword>
<feature type="domain" description="DUF4349" evidence="3">
    <location>
        <begin position="86"/>
        <end position="298"/>
    </location>
</feature>
<evidence type="ECO:0000313" key="4">
    <source>
        <dbReference type="EMBL" id="KKQ93357.1"/>
    </source>
</evidence>
<reference evidence="4 5" key="1">
    <citation type="journal article" date="2015" name="Nature">
        <title>rRNA introns, odd ribosomes, and small enigmatic genomes across a large radiation of phyla.</title>
        <authorList>
            <person name="Brown C.T."/>
            <person name="Hug L.A."/>
            <person name="Thomas B.C."/>
            <person name="Sharon I."/>
            <person name="Castelle C.J."/>
            <person name="Singh A."/>
            <person name="Wilkins M.J."/>
            <person name="Williams K.H."/>
            <person name="Banfield J.F."/>
        </authorList>
    </citation>
    <scope>NUCLEOTIDE SEQUENCE [LARGE SCALE GENOMIC DNA]</scope>
</reference>
<name>A0A0G0LQL9_9BACT</name>
<accession>A0A0G0LQL9</accession>
<evidence type="ECO:0000259" key="3">
    <source>
        <dbReference type="Pfam" id="PF14257"/>
    </source>
</evidence>